<dbReference type="GO" id="GO:0016579">
    <property type="term" value="P:protein deubiquitination"/>
    <property type="evidence" value="ECO:0007669"/>
    <property type="project" value="InterPro"/>
</dbReference>
<dbReference type="Gene3D" id="3.30.40.10">
    <property type="entry name" value="Zinc/RING finger domain, C3HC4 (zinc finger)"/>
    <property type="match status" value="1"/>
</dbReference>
<evidence type="ECO:0000313" key="8">
    <source>
        <dbReference type="EMBL" id="SCZ94958.1"/>
    </source>
</evidence>
<dbReference type="PANTHER" id="PTHR24006">
    <property type="entry name" value="UBIQUITIN CARBOXYL-TERMINAL HYDROLASE"/>
    <property type="match status" value="1"/>
</dbReference>
<keyword evidence="5" id="KW-0788">Thiol protease</keyword>
<dbReference type="OrthoDB" id="289038at2759"/>
<dbReference type="SUPFAM" id="SSF57850">
    <property type="entry name" value="RING/U-box"/>
    <property type="match status" value="1"/>
</dbReference>
<gene>
    <name evidence="8" type="ORF">BZ3500_MVSOF-1268-A1-R1_CHR11-3G03506</name>
</gene>
<dbReference type="PROSITE" id="PS50235">
    <property type="entry name" value="USP_3"/>
    <property type="match status" value="1"/>
</dbReference>
<keyword evidence="9" id="KW-1185">Reference proteome</keyword>
<evidence type="ECO:0000256" key="2">
    <source>
        <dbReference type="ARBA" id="ARBA00022771"/>
    </source>
</evidence>
<organism evidence="8 9">
    <name type="scientific">Microbotryum saponariae</name>
    <dbReference type="NCBI Taxonomy" id="289078"/>
    <lineage>
        <taxon>Eukaryota</taxon>
        <taxon>Fungi</taxon>
        <taxon>Dikarya</taxon>
        <taxon>Basidiomycota</taxon>
        <taxon>Pucciniomycotina</taxon>
        <taxon>Microbotryomycetes</taxon>
        <taxon>Microbotryales</taxon>
        <taxon>Microbotryaceae</taxon>
        <taxon>Microbotryum</taxon>
    </lineage>
</organism>
<evidence type="ECO:0000256" key="3">
    <source>
        <dbReference type="ARBA" id="ARBA00022833"/>
    </source>
</evidence>
<keyword evidence="3" id="KW-0862">Zinc</keyword>
<keyword evidence="2 4" id="KW-0863">Zinc-finger</keyword>
<keyword evidence="1" id="KW-0479">Metal-binding</keyword>
<dbReference type="Proteomes" id="UP000249723">
    <property type="component" value="Unassembled WGS sequence"/>
</dbReference>
<dbReference type="GO" id="GO:0005829">
    <property type="term" value="C:cytosol"/>
    <property type="evidence" value="ECO:0007669"/>
    <property type="project" value="TreeGrafter"/>
</dbReference>
<keyword evidence="5" id="KW-0378">Hydrolase</keyword>
<reference evidence="9" key="1">
    <citation type="submission" date="2016-10" db="EMBL/GenBank/DDBJ databases">
        <authorList>
            <person name="Jeantristanb JTB J.-T."/>
            <person name="Ricardo R."/>
        </authorList>
    </citation>
    <scope>NUCLEOTIDE SEQUENCE [LARGE SCALE GENOMIC DNA]</scope>
</reference>
<dbReference type="GO" id="GO:0004843">
    <property type="term" value="F:cysteine-type deubiquitinase activity"/>
    <property type="evidence" value="ECO:0007669"/>
    <property type="project" value="UniProtKB-UniRule"/>
</dbReference>
<evidence type="ECO:0000256" key="4">
    <source>
        <dbReference type="PROSITE-ProRule" id="PRU00502"/>
    </source>
</evidence>
<dbReference type="InterPro" id="IPR050164">
    <property type="entry name" value="Peptidase_C19"/>
</dbReference>
<keyword evidence="5" id="KW-0833">Ubl conjugation pathway</keyword>
<dbReference type="InterPro" id="IPR018200">
    <property type="entry name" value="USP_CS"/>
</dbReference>
<sequence>MVNSAGCDHLLSALKRGTHSLDKYILAIRWGSQLLDARAITSKATSIYPSCCSVCSATPPRPCLCLDCGMLLCGPNAHSRSHLLQHAEQFDHAQFWDVRSRAIYCVRCDDYIFHPSIERLVASEAAAVGKLINRTEATGHGVKGALSPRGMRNLGQTCYLSVVLQAFIHNPLLRAHYLSDRHNRKLCGESAKHSVCIACEMDRLFSDYCTTSESPCGPTHFLHAIWQSSSDLSGYAQQDAHECLISALNQLHMSSPESSPSTDCNCVVHSTFAGQLRSQVTCGRCRTTTSSTELFLDLSLDLQISGTTASLNDCLERFTRSEQLAENAYKCTRCGDSMHAASKQLSIDRMPPVLCIQLKVGERGNYLNEAASVNLLTASATCTFQRFEHTHSSQKLDKPVRYPLVLDMQAFMSQRQDTALSPLHPEIGASGPKILYQLNSVVSHEGSLSTGHYTVLCRGDDDFWNFDDERIRRAPLSEVLNVPSAYLLFYVQGH</sequence>
<dbReference type="InterPro" id="IPR013083">
    <property type="entry name" value="Znf_RING/FYVE/PHD"/>
</dbReference>
<comment type="catalytic activity">
    <reaction evidence="5">
        <text>Thiol-dependent hydrolysis of ester, thioester, amide, peptide and isopeptide bonds formed by the C-terminal Gly of ubiquitin (a 76-residue protein attached to proteins as an intracellular targeting signal).</text>
        <dbReference type="EC" id="3.4.19.12"/>
    </reaction>
</comment>
<protein>
    <recommendedName>
        <fullName evidence="5">Ubiquitin carboxyl-terminal hydrolase</fullName>
        <ecNumber evidence="5">3.4.19.12</ecNumber>
    </recommendedName>
</protein>
<keyword evidence="5" id="KW-0645">Protease</keyword>
<dbReference type="GO" id="GO:0008270">
    <property type="term" value="F:zinc ion binding"/>
    <property type="evidence" value="ECO:0007669"/>
    <property type="project" value="UniProtKB-KW"/>
</dbReference>
<dbReference type="EMBL" id="FMWP01000060">
    <property type="protein sequence ID" value="SCZ94958.1"/>
    <property type="molecule type" value="Genomic_DNA"/>
</dbReference>
<evidence type="ECO:0000313" key="9">
    <source>
        <dbReference type="Proteomes" id="UP000249723"/>
    </source>
</evidence>
<accession>A0A2X0KRV9</accession>
<dbReference type="GO" id="GO:0005634">
    <property type="term" value="C:nucleus"/>
    <property type="evidence" value="ECO:0007669"/>
    <property type="project" value="TreeGrafter"/>
</dbReference>
<evidence type="ECO:0000259" key="6">
    <source>
        <dbReference type="PROSITE" id="PS50235"/>
    </source>
</evidence>
<dbReference type="InterPro" id="IPR001607">
    <property type="entry name" value="Znf_UBP"/>
</dbReference>
<dbReference type="AlphaFoldDB" id="A0A2X0KRV9"/>
<evidence type="ECO:0000259" key="7">
    <source>
        <dbReference type="PROSITE" id="PS50271"/>
    </source>
</evidence>
<dbReference type="Pfam" id="PF00443">
    <property type="entry name" value="UCH"/>
    <property type="match status" value="1"/>
</dbReference>
<dbReference type="STRING" id="289078.A0A2X0KRV9"/>
<dbReference type="Pfam" id="PF02148">
    <property type="entry name" value="zf-UBP"/>
    <property type="match status" value="1"/>
</dbReference>
<dbReference type="InterPro" id="IPR038765">
    <property type="entry name" value="Papain-like_cys_pep_sf"/>
</dbReference>
<dbReference type="PROSITE" id="PS00972">
    <property type="entry name" value="USP_1"/>
    <property type="match status" value="1"/>
</dbReference>
<name>A0A2X0KRV9_9BASI</name>
<proteinExistence type="inferred from homology"/>
<dbReference type="EC" id="3.4.19.12" evidence="5"/>
<dbReference type="PROSITE" id="PS00973">
    <property type="entry name" value="USP_2"/>
    <property type="match status" value="1"/>
</dbReference>
<evidence type="ECO:0000256" key="5">
    <source>
        <dbReference type="RuleBase" id="RU366025"/>
    </source>
</evidence>
<dbReference type="SUPFAM" id="SSF54001">
    <property type="entry name" value="Cysteine proteinases"/>
    <property type="match status" value="1"/>
</dbReference>
<comment type="similarity">
    <text evidence="5">Belongs to the peptidase C19 family.</text>
</comment>
<evidence type="ECO:0000256" key="1">
    <source>
        <dbReference type="ARBA" id="ARBA00022723"/>
    </source>
</evidence>
<feature type="domain" description="USP" evidence="6">
    <location>
        <begin position="149"/>
        <end position="493"/>
    </location>
</feature>
<dbReference type="GO" id="GO:0006508">
    <property type="term" value="P:proteolysis"/>
    <property type="evidence" value="ECO:0007669"/>
    <property type="project" value="UniProtKB-KW"/>
</dbReference>
<dbReference type="PANTHER" id="PTHR24006:SF937">
    <property type="entry name" value="UBIQUITIN CARBOXYL-TERMINAL HYDROLASE"/>
    <property type="match status" value="1"/>
</dbReference>
<dbReference type="PROSITE" id="PS50271">
    <property type="entry name" value="ZF_UBP"/>
    <property type="match status" value="1"/>
</dbReference>
<dbReference type="Gene3D" id="3.90.70.10">
    <property type="entry name" value="Cysteine proteinases"/>
    <property type="match status" value="1"/>
</dbReference>
<dbReference type="InterPro" id="IPR028889">
    <property type="entry name" value="USP"/>
</dbReference>
<feature type="domain" description="UBP-type" evidence="7">
    <location>
        <begin position="5"/>
        <end position="132"/>
    </location>
</feature>
<dbReference type="InterPro" id="IPR001394">
    <property type="entry name" value="Peptidase_C19_UCH"/>
</dbReference>